<accession>A0A927IEH5</accession>
<sequence>MKIIHIPLLAFFCLIAGCKTTNIPTKPEGHVTLLGETVTMGTLLGKKGGNIFIVEIDGEAREASPGNPVYLPHGHHRIGFWAATGYRRSEIIRFDFTAKEGSDYYIDVIKGGEVIEVTFIETTNNEQKEVHSWKLPTVYQQGSGIYTPLVVQ</sequence>
<evidence type="ECO:0000313" key="1">
    <source>
        <dbReference type="EMBL" id="MBD5779052.1"/>
    </source>
</evidence>
<comment type="caution">
    <text evidence="1">The sequence shown here is derived from an EMBL/GenBank/DDBJ whole genome shotgun (WGS) entry which is preliminary data.</text>
</comment>
<dbReference type="RefSeq" id="WP_191616195.1">
    <property type="nucleotide sequence ID" value="NZ_JACYFG010000007.1"/>
</dbReference>
<proteinExistence type="predicted"/>
<dbReference type="PROSITE" id="PS51257">
    <property type="entry name" value="PROKAR_LIPOPROTEIN"/>
    <property type="match status" value="1"/>
</dbReference>
<dbReference type="AlphaFoldDB" id="A0A927IEH5"/>
<gene>
    <name evidence="1" type="ORF">IEN85_06070</name>
</gene>
<organism evidence="1 2">
    <name type="scientific">Pelagicoccus enzymogenes</name>
    <dbReference type="NCBI Taxonomy" id="2773457"/>
    <lineage>
        <taxon>Bacteria</taxon>
        <taxon>Pseudomonadati</taxon>
        <taxon>Verrucomicrobiota</taxon>
        <taxon>Opitutia</taxon>
        <taxon>Puniceicoccales</taxon>
        <taxon>Pelagicoccaceae</taxon>
        <taxon>Pelagicoccus</taxon>
    </lineage>
</organism>
<protein>
    <submittedName>
        <fullName evidence="1">Uncharacterized protein</fullName>
    </submittedName>
</protein>
<dbReference type="EMBL" id="JACYFG010000007">
    <property type="protein sequence ID" value="MBD5779052.1"/>
    <property type="molecule type" value="Genomic_DNA"/>
</dbReference>
<evidence type="ECO:0000313" key="2">
    <source>
        <dbReference type="Proteomes" id="UP000622317"/>
    </source>
</evidence>
<dbReference type="Proteomes" id="UP000622317">
    <property type="component" value="Unassembled WGS sequence"/>
</dbReference>
<keyword evidence="2" id="KW-1185">Reference proteome</keyword>
<name>A0A927IEH5_9BACT</name>
<reference evidence="1" key="1">
    <citation type="submission" date="2020-09" db="EMBL/GenBank/DDBJ databases">
        <title>Pelagicoccus enzymogenes sp. nov. with an EPS production, isolated from marine sediment.</title>
        <authorList>
            <person name="Feng X."/>
        </authorList>
    </citation>
    <scope>NUCLEOTIDE SEQUENCE</scope>
    <source>
        <strain evidence="1">NFK12</strain>
    </source>
</reference>